<keyword evidence="3" id="KW-1185">Reference proteome</keyword>
<dbReference type="Pfam" id="PF00535">
    <property type="entry name" value="Glycos_transf_2"/>
    <property type="match status" value="1"/>
</dbReference>
<dbReference type="Proteomes" id="UP000070035">
    <property type="component" value="Unassembled WGS sequence"/>
</dbReference>
<dbReference type="Gene3D" id="3.90.550.10">
    <property type="entry name" value="Spore Coat Polysaccharide Biosynthesis Protein SpsA, Chain A"/>
    <property type="match status" value="1"/>
</dbReference>
<dbReference type="PANTHER" id="PTHR48090:SF7">
    <property type="entry name" value="RFBJ PROTEIN"/>
    <property type="match status" value="1"/>
</dbReference>
<comment type="caution">
    <text evidence="2">The sequence shown here is derived from an EMBL/GenBank/DDBJ whole genome shotgun (WGS) entry which is preliminary data.</text>
</comment>
<dbReference type="SUPFAM" id="SSF53448">
    <property type="entry name" value="Nucleotide-diphospho-sugar transferases"/>
    <property type="match status" value="1"/>
</dbReference>
<dbReference type="InterPro" id="IPR029044">
    <property type="entry name" value="Nucleotide-diphossugar_trans"/>
</dbReference>
<dbReference type="EMBL" id="LHXY01000002">
    <property type="protein sequence ID" value="KXB02457.1"/>
    <property type="molecule type" value="Genomic_DNA"/>
</dbReference>
<evidence type="ECO:0000313" key="2">
    <source>
        <dbReference type="EMBL" id="KXB02457.1"/>
    </source>
</evidence>
<reference evidence="2 3" key="1">
    <citation type="journal article" date="2016" name="Sci. Rep.">
        <title>Metabolic traits of an uncultured archaeal lineage -MSBL1- from brine pools of the Red Sea.</title>
        <authorList>
            <person name="Mwirichia R."/>
            <person name="Alam I."/>
            <person name="Rashid M."/>
            <person name="Vinu M."/>
            <person name="Ba-Alawi W."/>
            <person name="Anthony Kamau A."/>
            <person name="Kamanda Ngugi D."/>
            <person name="Goker M."/>
            <person name="Klenk H.P."/>
            <person name="Bajic V."/>
            <person name="Stingl U."/>
        </authorList>
    </citation>
    <scope>NUCLEOTIDE SEQUENCE [LARGE SCALE GENOMIC DNA]</scope>
    <source>
        <strain evidence="2">SCGC-AAA261F17</strain>
    </source>
</reference>
<accession>A0A133V7S8</accession>
<organism evidence="2 3">
    <name type="scientific">candidate division MSBL1 archaeon SCGC-AAA261F17</name>
    <dbReference type="NCBI Taxonomy" id="1698274"/>
    <lineage>
        <taxon>Archaea</taxon>
        <taxon>Methanobacteriati</taxon>
        <taxon>Methanobacteriota</taxon>
        <taxon>candidate division MSBL1</taxon>
    </lineage>
</organism>
<dbReference type="AlphaFoldDB" id="A0A133V7S8"/>
<feature type="domain" description="Glycosyltransferase 2-like" evidence="1">
    <location>
        <begin position="4"/>
        <end position="118"/>
    </location>
</feature>
<proteinExistence type="predicted"/>
<dbReference type="CDD" id="cd04179">
    <property type="entry name" value="DPM_DPG-synthase_like"/>
    <property type="match status" value="1"/>
</dbReference>
<gene>
    <name evidence="2" type="ORF">AKJ44_00260</name>
</gene>
<protein>
    <recommendedName>
        <fullName evidence="1">Glycosyltransferase 2-like domain-containing protein</fullName>
    </recommendedName>
</protein>
<sequence>MKLSAIIPAYNEENRIKSVIEETKKHVDRVIVIDDGSSDRTAEVSRKAGADVLVHEDNKGYLKALKTGFNEAQEGIVITIDADGENDPKFIPELVQPILKEKTDLVLGKREHVPRVSERFISFTTSLVVDVSDTGTGFRALKADLAKKLDLEGLCPCGTFVLEAKKLGARIEEVPVKARRVDKPKKIAWKHLPQLWYVAKALIRF</sequence>
<dbReference type="InterPro" id="IPR050256">
    <property type="entry name" value="Glycosyltransferase_2"/>
</dbReference>
<dbReference type="PANTHER" id="PTHR48090">
    <property type="entry name" value="UNDECAPRENYL-PHOSPHATE 4-DEOXY-4-FORMAMIDO-L-ARABINOSE TRANSFERASE-RELATED"/>
    <property type="match status" value="1"/>
</dbReference>
<evidence type="ECO:0000259" key="1">
    <source>
        <dbReference type="Pfam" id="PF00535"/>
    </source>
</evidence>
<name>A0A133V7S8_9EURY</name>
<dbReference type="InterPro" id="IPR001173">
    <property type="entry name" value="Glyco_trans_2-like"/>
</dbReference>
<evidence type="ECO:0000313" key="3">
    <source>
        <dbReference type="Proteomes" id="UP000070035"/>
    </source>
</evidence>